<dbReference type="OrthoDB" id="9779263at2"/>
<sequence>MKFGAVPLTEAEGAILAHSVALPKGRLRKGVMLDAAALGKLTAAGVQHVTVARLDADDVHEDRAAERLAQSLVPDPAAVHLRLAPASTGRVNIYATQTGVAQIDAAKINAVNAVHPMVTVATVPEWHRMAARGMVATVKIISYAAPEAAVAAACVAGQDALSLRPVTRSRVLLIQTSVGGRDDSAKGQRAMGLRFDRMGVSLGPKTVVAHDIDALRHALTDAAPEYDMLCILTGSATSDLYDVAPEAVRAAGGEVVHYGMPVDPGNLLFWGNMGNVPVIGLPGCAKSPALNGADWVLERLLCNVPVRPQDIMGMGVGGLLKEPPSRPLPRETA</sequence>
<dbReference type="EMBL" id="JAFBXF010000008">
    <property type="protein sequence ID" value="MBM2418059.1"/>
    <property type="molecule type" value="Genomic_DNA"/>
</dbReference>
<dbReference type="Proteomes" id="UP000755667">
    <property type="component" value="Unassembled WGS sequence"/>
</dbReference>
<evidence type="ECO:0000313" key="4">
    <source>
        <dbReference type="Proteomes" id="UP000809440"/>
    </source>
</evidence>
<gene>
    <name evidence="1" type="ORF">JQX41_13825</name>
    <name evidence="2" type="ORF">JQX48_13835</name>
</gene>
<evidence type="ECO:0000313" key="1">
    <source>
        <dbReference type="EMBL" id="MBM2413390.1"/>
    </source>
</evidence>
<name>A0A9Q2NZ29_9RHOB</name>
<proteinExistence type="predicted"/>
<organism evidence="1 3">
    <name type="scientific">Marivita cryptomonadis</name>
    <dbReference type="NCBI Taxonomy" id="505252"/>
    <lineage>
        <taxon>Bacteria</taxon>
        <taxon>Pseudomonadati</taxon>
        <taxon>Pseudomonadota</taxon>
        <taxon>Alphaproteobacteria</taxon>
        <taxon>Rhodobacterales</taxon>
        <taxon>Roseobacteraceae</taxon>
        <taxon>Marivita</taxon>
    </lineage>
</organism>
<dbReference type="SUPFAM" id="SSF53218">
    <property type="entry name" value="Molybdenum cofactor biosynthesis proteins"/>
    <property type="match status" value="1"/>
</dbReference>
<dbReference type="Gene3D" id="3.40.980.10">
    <property type="entry name" value="MoaB/Mog-like domain"/>
    <property type="match status" value="1"/>
</dbReference>
<reference evidence="1 4" key="1">
    <citation type="submission" date="2021-01" db="EMBL/GenBank/DDBJ databases">
        <title>Diatom-associated Roseobacters Show Island Model of Population Structure.</title>
        <authorList>
            <person name="Qu L."/>
            <person name="Feng X."/>
            <person name="Chen Y."/>
            <person name="Li L."/>
            <person name="Wang X."/>
            <person name="Hu Z."/>
            <person name="Wang H."/>
            <person name="Luo H."/>
        </authorList>
    </citation>
    <scope>NUCLEOTIDE SEQUENCE</scope>
    <source>
        <strain evidence="2 4">CC28-63</strain>
        <strain evidence="1">CC28-69</strain>
    </source>
</reference>
<dbReference type="EMBL" id="JAFBXE010000008">
    <property type="protein sequence ID" value="MBM2413390.1"/>
    <property type="molecule type" value="Genomic_DNA"/>
</dbReference>
<dbReference type="InterPro" id="IPR036425">
    <property type="entry name" value="MoaB/Mog-like_dom_sf"/>
</dbReference>
<comment type="caution">
    <text evidence="1">The sequence shown here is derived from an EMBL/GenBank/DDBJ whole genome shotgun (WGS) entry which is preliminary data.</text>
</comment>
<protein>
    <submittedName>
        <fullName evidence="1">Molybdopterin-binding protein</fullName>
    </submittedName>
</protein>
<dbReference type="GeneID" id="62641167"/>
<evidence type="ECO:0000313" key="2">
    <source>
        <dbReference type="EMBL" id="MBM2418059.1"/>
    </source>
</evidence>
<dbReference type="CDD" id="cd03522">
    <property type="entry name" value="MoeA_like"/>
    <property type="match status" value="1"/>
</dbReference>
<keyword evidence="4" id="KW-1185">Reference proteome</keyword>
<dbReference type="RefSeq" id="WP_085629510.1">
    <property type="nucleotide sequence ID" value="NZ_JAFBWU010000008.1"/>
</dbReference>
<evidence type="ECO:0000313" key="3">
    <source>
        <dbReference type="Proteomes" id="UP000755667"/>
    </source>
</evidence>
<dbReference type="AlphaFoldDB" id="A0A9Q2NZ29"/>
<dbReference type="Proteomes" id="UP000809440">
    <property type="component" value="Unassembled WGS sequence"/>
</dbReference>
<accession>A0A9Q2NZ29</accession>